<gene>
    <name evidence="2" type="ORF">CWI83_02500</name>
</gene>
<dbReference type="GO" id="GO:0008757">
    <property type="term" value="F:S-adenosylmethionine-dependent methyltransferase activity"/>
    <property type="evidence" value="ECO:0007669"/>
    <property type="project" value="InterPro"/>
</dbReference>
<proteinExistence type="predicted"/>
<dbReference type="OrthoDB" id="9760689at2"/>
<organism evidence="2 3">
    <name type="scientific">Pseudidiomarina taiwanensis</name>
    <dbReference type="NCBI Taxonomy" id="337250"/>
    <lineage>
        <taxon>Bacteria</taxon>
        <taxon>Pseudomonadati</taxon>
        <taxon>Pseudomonadota</taxon>
        <taxon>Gammaproteobacteria</taxon>
        <taxon>Alteromonadales</taxon>
        <taxon>Idiomarinaceae</taxon>
        <taxon>Pseudidiomarina</taxon>
    </lineage>
</organism>
<name>A0A432ZNE5_9GAMM</name>
<evidence type="ECO:0000313" key="3">
    <source>
        <dbReference type="Proteomes" id="UP000288279"/>
    </source>
</evidence>
<protein>
    <recommendedName>
        <fullName evidence="1">Methyltransferase type 11 domain-containing protein</fullName>
    </recommendedName>
</protein>
<feature type="domain" description="Methyltransferase type 11" evidence="1">
    <location>
        <begin position="57"/>
        <end position="148"/>
    </location>
</feature>
<dbReference type="Pfam" id="PF08241">
    <property type="entry name" value="Methyltransf_11"/>
    <property type="match status" value="1"/>
</dbReference>
<keyword evidence="3" id="KW-1185">Reference proteome</keyword>
<dbReference type="PANTHER" id="PTHR43861">
    <property type="entry name" value="TRANS-ACONITATE 2-METHYLTRANSFERASE-RELATED"/>
    <property type="match status" value="1"/>
</dbReference>
<dbReference type="RefSeq" id="WP_126825239.1">
    <property type="nucleotide sequence ID" value="NZ_PIQG01000001.1"/>
</dbReference>
<comment type="caution">
    <text evidence="2">The sequence shown here is derived from an EMBL/GenBank/DDBJ whole genome shotgun (WGS) entry which is preliminary data.</text>
</comment>
<accession>A0A432ZNE5</accession>
<dbReference type="PANTHER" id="PTHR43861:SF1">
    <property type="entry name" value="TRANS-ACONITATE 2-METHYLTRANSFERASE"/>
    <property type="match status" value="1"/>
</dbReference>
<dbReference type="AlphaFoldDB" id="A0A432ZNE5"/>
<dbReference type="CDD" id="cd02440">
    <property type="entry name" value="AdoMet_MTases"/>
    <property type="match status" value="1"/>
</dbReference>
<dbReference type="Gene3D" id="3.40.50.150">
    <property type="entry name" value="Vaccinia Virus protein VP39"/>
    <property type="match status" value="1"/>
</dbReference>
<sequence length="271" mass="29976">MLLSTDPQAAALRYDKRLVAHKFSKAAAGYLNHAALQQQTGEALLGQLPIRSYQAGVDIGCGPGPFTEALKQRCDTYIGIDLAPQMLLEAKRSHHNGLFCRGDMEQLPFASESFDLMFANLSLQWANQPANLFHELARVSAANGVLAFTVVLPNSMQPLARIVQALDGQPRANRQATLTQYHDWLSEAGWQITFSAPRPLTTRHRDCRGLLDSVKGVGASLSEYPKQGLRGRSWYQKLEQALLQHRDVDENLVLHWNIGIVIAVKAKIGVL</sequence>
<dbReference type="InterPro" id="IPR029063">
    <property type="entry name" value="SAM-dependent_MTases_sf"/>
</dbReference>
<evidence type="ECO:0000313" key="2">
    <source>
        <dbReference type="EMBL" id="RUO79396.1"/>
    </source>
</evidence>
<evidence type="ECO:0000259" key="1">
    <source>
        <dbReference type="Pfam" id="PF08241"/>
    </source>
</evidence>
<dbReference type="EMBL" id="PIQG01000001">
    <property type="protein sequence ID" value="RUO79396.1"/>
    <property type="molecule type" value="Genomic_DNA"/>
</dbReference>
<dbReference type="Proteomes" id="UP000288279">
    <property type="component" value="Unassembled WGS sequence"/>
</dbReference>
<dbReference type="SUPFAM" id="SSF53335">
    <property type="entry name" value="S-adenosyl-L-methionine-dependent methyltransferases"/>
    <property type="match status" value="1"/>
</dbReference>
<reference evidence="2 3" key="1">
    <citation type="journal article" date="2011" name="Front. Microbiol.">
        <title>Genomic signatures of strain selection and enhancement in Bacillus atrophaeus var. globigii, a historical biowarfare simulant.</title>
        <authorList>
            <person name="Gibbons H.S."/>
            <person name="Broomall S.M."/>
            <person name="McNew L.A."/>
            <person name="Daligault H."/>
            <person name="Chapman C."/>
            <person name="Bruce D."/>
            <person name="Karavis M."/>
            <person name="Krepps M."/>
            <person name="McGregor P.A."/>
            <person name="Hong C."/>
            <person name="Park K.H."/>
            <person name="Akmal A."/>
            <person name="Feldman A."/>
            <person name="Lin J.S."/>
            <person name="Chang W.E."/>
            <person name="Higgs B.W."/>
            <person name="Demirev P."/>
            <person name="Lindquist J."/>
            <person name="Liem A."/>
            <person name="Fochler E."/>
            <person name="Read T.D."/>
            <person name="Tapia R."/>
            <person name="Johnson S."/>
            <person name="Bishop-Lilly K.A."/>
            <person name="Detter C."/>
            <person name="Han C."/>
            <person name="Sozhamannan S."/>
            <person name="Rosenzweig C.N."/>
            <person name="Skowronski E.W."/>
        </authorList>
    </citation>
    <scope>NUCLEOTIDE SEQUENCE [LARGE SCALE GENOMIC DNA]</scope>
    <source>
        <strain evidence="2 3">PIT1</strain>
    </source>
</reference>
<dbReference type="InterPro" id="IPR013216">
    <property type="entry name" value="Methyltransf_11"/>
</dbReference>